<gene>
    <name evidence="2" type="ORF">L2716_06610</name>
</gene>
<sequence length="296" mass="33738">MFQLLLLFILAHFIADFVIQSNAMIRMKKTHLHKGLFLHIITHFILMIGVALVFIIFIKRDIGLVIPVGVAIILILILHYLIDWTKEILNKKSGKVVVSASLFIFDQFVHIISILFIFQLLGLTAFQYSEMADVILRFLFEGVELSDLSKLFAICIIIVLATEGAGYFLGIILRNLGPSQTLNKNMYSITDEKTEIKTYYNEKGEEVNEVTTLRTDQFYRDSPKQIGRYIGMIERVLIMIFIVQGIPHGMTFLIAVKSLTRFKQFESKAFAEYYLIGSLLSATIGIVLGYAILRII</sequence>
<reference evidence="2 3" key="1">
    <citation type="submission" date="2022-01" db="EMBL/GenBank/DDBJ databases">
        <title>Alkalihalobacillus sp. EGI L200015, a novel bacterium isolated from a salt lake sediment.</title>
        <authorList>
            <person name="Gao L."/>
            <person name="Fang B.-Z."/>
            <person name="Li W.-J."/>
        </authorList>
    </citation>
    <scope>NUCLEOTIDE SEQUENCE [LARGE SCALE GENOMIC DNA]</scope>
    <source>
        <strain evidence="2 3">KCTC 12718</strain>
    </source>
</reference>
<organism evidence="2 3">
    <name type="scientific">Pseudalkalibacillus berkeleyi</name>
    <dbReference type="NCBI Taxonomy" id="1069813"/>
    <lineage>
        <taxon>Bacteria</taxon>
        <taxon>Bacillati</taxon>
        <taxon>Bacillota</taxon>
        <taxon>Bacilli</taxon>
        <taxon>Bacillales</taxon>
        <taxon>Fictibacillaceae</taxon>
        <taxon>Pseudalkalibacillus</taxon>
    </lineage>
</organism>
<dbReference type="Pfam" id="PF11750">
    <property type="entry name" value="DUF3307"/>
    <property type="match status" value="1"/>
</dbReference>
<feature type="transmembrane region" description="Helical" evidence="1">
    <location>
        <begin position="274"/>
        <end position="293"/>
    </location>
</feature>
<evidence type="ECO:0000313" key="2">
    <source>
        <dbReference type="EMBL" id="MCF6137396.1"/>
    </source>
</evidence>
<keyword evidence="3" id="KW-1185">Reference proteome</keyword>
<keyword evidence="1" id="KW-0472">Membrane</keyword>
<protein>
    <submittedName>
        <fullName evidence="2">DUF3307 domain-containing protein</fullName>
    </submittedName>
</protein>
<feature type="transmembrane region" description="Helical" evidence="1">
    <location>
        <begin position="148"/>
        <end position="173"/>
    </location>
</feature>
<name>A0ABS9H053_9BACL</name>
<evidence type="ECO:0000256" key="1">
    <source>
        <dbReference type="SAM" id="Phobius"/>
    </source>
</evidence>
<feature type="transmembrane region" description="Helical" evidence="1">
    <location>
        <begin position="103"/>
        <end position="128"/>
    </location>
</feature>
<feature type="transmembrane region" description="Helical" evidence="1">
    <location>
        <begin position="64"/>
        <end position="82"/>
    </location>
</feature>
<dbReference type="Proteomes" id="UP001649381">
    <property type="component" value="Unassembled WGS sequence"/>
</dbReference>
<keyword evidence="1" id="KW-0812">Transmembrane</keyword>
<feature type="transmembrane region" description="Helical" evidence="1">
    <location>
        <begin position="37"/>
        <end position="58"/>
    </location>
</feature>
<accession>A0ABS9H053</accession>
<comment type="caution">
    <text evidence="2">The sequence shown here is derived from an EMBL/GenBank/DDBJ whole genome shotgun (WGS) entry which is preliminary data.</text>
</comment>
<evidence type="ECO:0000313" key="3">
    <source>
        <dbReference type="Proteomes" id="UP001649381"/>
    </source>
</evidence>
<dbReference type="RefSeq" id="WP_236332952.1">
    <property type="nucleotide sequence ID" value="NZ_JAKIJS010000001.1"/>
</dbReference>
<feature type="transmembrane region" description="Helical" evidence="1">
    <location>
        <begin position="6"/>
        <end position="25"/>
    </location>
</feature>
<keyword evidence="1" id="KW-1133">Transmembrane helix</keyword>
<feature type="transmembrane region" description="Helical" evidence="1">
    <location>
        <begin position="236"/>
        <end position="254"/>
    </location>
</feature>
<proteinExistence type="predicted"/>
<dbReference type="EMBL" id="JAKIJS010000001">
    <property type="protein sequence ID" value="MCF6137396.1"/>
    <property type="molecule type" value="Genomic_DNA"/>
</dbReference>
<dbReference type="InterPro" id="IPR021737">
    <property type="entry name" value="Phage_phiKZ_Orf197"/>
</dbReference>